<keyword evidence="1" id="KW-0378">Hydrolase</keyword>
<sequence length="250" mass="26945">MPEPSSHPDPRTPALPPSGFALDLDRAALVLTDPQIDFLSPAGAAWQVFGDGVLHNDVVAHIGELLDAAKRAGITVAVSPHYFFPTDKQWRFGDPLEKFMDSVGMFARQSAYRADGFVGSGADFLPAYRHHIHDGQTVIASPHKIVGPESNDLVLQLRKRGVTQVVLAGMAANLCVEGHLRELIEQGFEVAVVKDATAGPRLPECDGYLAALVNFQFLANAVWTTSEAVALLTKRADPSKTKEAESHGTE</sequence>
<dbReference type="PANTHER" id="PTHR43540:SF6">
    <property type="entry name" value="ISOCHORISMATASE-LIKE DOMAIN-CONTAINING PROTEIN"/>
    <property type="match status" value="1"/>
</dbReference>
<name>A0A1B9D9G2_MYCMA</name>
<organism evidence="3 4">
    <name type="scientific">Mycobacterium malmoense</name>
    <dbReference type="NCBI Taxonomy" id="1780"/>
    <lineage>
        <taxon>Bacteria</taxon>
        <taxon>Bacillati</taxon>
        <taxon>Actinomycetota</taxon>
        <taxon>Actinomycetes</taxon>
        <taxon>Mycobacteriales</taxon>
        <taxon>Mycobacteriaceae</taxon>
        <taxon>Mycobacterium</taxon>
    </lineage>
</organism>
<dbReference type="CDD" id="cd00431">
    <property type="entry name" value="cysteine_hydrolases"/>
    <property type="match status" value="1"/>
</dbReference>
<reference evidence="3 4" key="1">
    <citation type="submission" date="2016-06" db="EMBL/GenBank/DDBJ databases">
        <authorList>
            <person name="Kjaerup R.B."/>
            <person name="Dalgaard T.S."/>
            <person name="Juul-Madsen H.R."/>
        </authorList>
    </citation>
    <scope>NUCLEOTIDE SEQUENCE [LARGE SCALE GENOMIC DNA]</scope>
    <source>
        <strain evidence="3 4">E3012</strain>
    </source>
</reference>
<dbReference type="InterPro" id="IPR050272">
    <property type="entry name" value="Isochorismatase-like_hydrls"/>
</dbReference>
<evidence type="ECO:0000313" key="3">
    <source>
        <dbReference type="EMBL" id="OCB55891.1"/>
    </source>
</evidence>
<proteinExistence type="predicted"/>
<dbReference type="OrthoDB" id="9814140at2"/>
<comment type="caution">
    <text evidence="3">The sequence shown here is derived from an EMBL/GenBank/DDBJ whole genome shotgun (WGS) entry which is preliminary data.</text>
</comment>
<evidence type="ECO:0000256" key="1">
    <source>
        <dbReference type="ARBA" id="ARBA00022801"/>
    </source>
</evidence>
<dbReference type="Pfam" id="PF00857">
    <property type="entry name" value="Isochorismatase"/>
    <property type="match status" value="1"/>
</dbReference>
<accession>A0A1B9D9G2</accession>
<dbReference type="AlphaFoldDB" id="A0A1B9D9G2"/>
<dbReference type="InterPro" id="IPR036380">
    <property type="entry name" value="Isochorismatase-like_sf"/>
</dbReference>
<dbReference type="Gene3D" id="3.40.50.850">
    <property type="entry name" value="Isochorismatase-like"/>
    <property type="match status" value="1"/>
</dbReference>
<dbReference type="PANTHER" id="PTHR43540">
    <property type="entry name" value="PEROXYUREIDOACRYLATE/UREIDOACRYLATE AMIDOHYDROLASE-RELATED"/>
    <property type="match status" value="1"/>
</dbReference>
<feature type="domain" description="Isochorismatase-like" evidence="2">
    <location>
        <begin position="27"/>
        <end position="202"/>
    </location>
</feature>
<dbReference type="RefSeq" id="WP_065446664.1">
    <property type="nucleotide sequence ID" value="NZ_MBEC01000291.1"/>
</dbReference>
<evidence type="ECO:0000259" key="2">
    <source>
        <dbReference type="Pfam" id="PF00857"/>
    </source>
</evidence>
<dbReference type="Proteomes" id="UP000092683">
    <property type="component" value="Unassembled WGS sequence"/>
</dbReference>
<dbReference type="InterPro" id="IPR000868">
    <property type="entry name" value="Isochorismatase-like_dom"/>
</dbReference>
<dbReference type="SUPFAM" id="SSF52499">
    <property type="entry name" value="Isochorismatase-like hydrolases"/>
    <property type="match status" value="1"/>
</dbReference>
<dbReference type="EMBL" id="MBEE01000099">
    <property type="protein sequence ID" value="OCB55891.1"/>
    <property type="molecule type" value="Genomic_DNA"/>
</dbReference>
<protein>
    <submittedName>
        <fullName evidence="3">Isochorismatase</fullName>
    </submittedName>
</protein>
<dbReference type="GO" id="GO:0016787">
    <property type="term" value="F:hydrolase activity"/>
    <property type="evidence" value="ECO:0007669"/>
    <property type="project" value="UniProtKB-KW"/>
</dbReference>
<evidence type="ECO:0000313" key="4">
    <source>
        <dbReference type="Proteomes" id="UP000092683"/>
    </source>
</evidence>
<gene>
    <name evidence="3" type="ORF">A5677_18280</name>
</gene>